<evidence type="ECO:0000256" key="8">
    <source>
        <dbReference type="ARBA" id="ARBA00023163"/>
    </source>
</evidence>
<dbReference type="InterPro" id="IPR011006">
    <property type="entry name" value="CheY-like_superfamily"/>
</dbReference>
<feature type="modified residue" description="4-aspartylphosphate" evidence="10">
    <location>
        <position position="54"/>
    </location>
</feature>
<dbReference type="AlphaFoldDB" id="A0A1M7YD11"/>
<dbReference type="PANTHER" id="PTHR42713:SF3">
    <property type="entry name" value="TRANSCRIPTIONAL REGULATORY PROTEIN HPTR"/>
    <property type="match status" value="1"/>
</dbReference>
<evidence type="ECO:0000313" key="14">
    <source>
        <dbReference type="Proteomes" id="UP000184612"/>
    </source>
</evidence>
<dbReference type="InterPro" id="IPR001789">
    <property type="entry name" value="Sig_transdc_resp-reg_receiver"/>
</dbReference>
<evidence type="ECO:0000256" key="9">
    <source>
        <dbReference type="ARBA" id="ARBA00024867"/>
    </source>
</evidence>
<keyword evidence="4 10" id="KW-0597">Phosphoprotein</keyword>
<dbReference type="GO" id="GO:0000160">
    <property type="term" value="P:phosphorelay signal transduction system"/>
    <property type="evidence" value="ECO:0007669"/>
    <property type="project" value="UniProtKB-KW"/>
</dbReference>
<dbReference type="Gene3D" id="3.40.50.2300">
    <property type="match status" value="1"/>
</dbReference>
<feature type="domain" description="HTH araC/xylS-type" evidence="11">
    <location>
        <begin position="323"/>
        <end position="422"/>
    </location>
</feature>
<dbReference type="PANTHER" id="PTHR42713">
    <property type="entry name" value="HISTIDINE KINASE-RELATED"/>
    <property type="match status" value="1"/>
</dbReference>
<organism evidence="13 14">
    <name type="scientific">Anaerocolumna xylanovorans DSM 12503</name>
    <dbReference type="NCBI Taxonomy" id="1121345"/>
    <lineage>
        <taxon>Bacteria</taxon>
        <taxon>Bacillati</taxon>
        <taxon>Bacillota</taxon>
        <taxon>Clostridia</taxon>
        <taxon>Lachnospirales</taxon>
        <taxon>Lachnospiraceae</taxon>
        <taxon>Anaerocolumna</taxon>
    </lineage>
</organism>
<dbReference type="SUPFAM" id="SSF46689">
    <property type="entry name" value="Homeodomain-like"/>
    <property type="match status" value="1"/>
</dbReference>
<evidence type="ECO:0000259" key="12">
    <source>
        <dbReference type="PROSITE" id="PS50110"/>
    </source>
</evidence>
<proteinExistence type="predicted"/>
<feature type="domain" description="Response regulatory" evidence="12">
    <location>
        <begin position="3"/>
        <end position="119"/>
    </location>
</feature>
<evidence type="ECO:0000256" key="4">
    <source>
        <dbReference type="ARBA" id="ARBA00022553"/>
    </source>
</evidence>
<dbReference type="RefSeq" id="WP_073589429.1">
    <property type="nucleotide sequence ID" value="NZ_FRFD01000008.1"/>
</dbReference>
<evidence type="ECO:0000256" key="7">
    <source>
        <dbReference type="ARBA" id="ARBA00023125"/>
    </source>
</evidence>
<evidence type="ECO:0000313" key="13">
    <source>
        <dbReference type="EMBL" id="SHO50493.1"/>
    </source>
</evidence>
<accession>A0A1M7YD11</accession>
<sequence>MQKILIVDDEAYSREAIAETIPWEDYEIQVLCASSAREAMEILTREQINVLLTDIKMPEMNGLELLAEVRRLEIDLEVIILSSYNEFELVRQAMKLGASDYLFKPTMLEDDIIDSVQKAAGKQKEKELQKNEKVQRKSDYNKRKEKEAFLFDLLSGRKMEEEIFERKMKEFQLPFTMEEAVVIVFKIMKSSSSMAEIFENDSYLMKASICNVINEALETVPDYEIISLSFNEYIVIAWYNDNSGEKQFLFRINQAIAKSTEFMEEYYRIDFAVGISNPGKYMKDASKLYREASFEADKEDLDQVRVHYASDFNQSALLKRELSVSMEYIKENLGDKNLSLQSVADYVGVSKNYYSKVFKEGTGVNFIDYITRLRVEKARSLYIYTDLKIYEIAEKVGYSDWHYLYKVYKRVLGHSMSQEKRHQKEKNK</sequence>
<evidence type="ECO:0000256" key="2">
    <source>
        <dbReference type="ARBA" id="ARBA00018672"/>
    </source>
</evidence>
<dbReference type="Pfam" id="PF12833">
    <property type="entry name" value="HTH_18"/>
    <property type="match status" value="1"/>
</dbReference>
<dbReference type="OrthoDB" id="1769137at2"/>
<evidence type="ECO:0000256" key="3">
    <source>
        <dbReference type="ARBA" id="ARBA00022490"/>
    </source>
</evidence>
<reference evidence="13 14" key="1">
    <citation type="submission" date="2016-12" db="EMBL/GenBank/DDBJ databases">
        <authorList>
            <person name="Song W.-J."/>
            <person name="Kurnit D.M."/>
        </authorList>
    </citation>
    <scope>NUCLEOTIDE SEQUENCE [LARGE SCALE GENOMIC DNA]</scope>
    <source>
        <strain evidence="13 14">DSM 12503</strain>
    </source>
</reference>
<evidence type="ECO:0000256" key="5">
    <source>
        <dbReference type="ARBA" id="ARBA00023012"/>
    </source>
</evidence>
<keyword evidence="3" id="KW-0963">Cytoplasm</keyword>
<dbReference type="GO" id="GO:0043565">
    <property type="term" value="F:sequence-specific DNA binding"/>
    <property type="evidence" value="ECO:0007669"/>
    <property type="project" value="InterPro"/>
</dbReference>
<protein>
    <recommendedName>
        <fullName evidence="2">Stage 0 sporulation protein A homolog</fullName>
    </recommendedName>
</protein>
<dbReference type="CDD" id="cd17536">
    <property type="entry name" value="REC_YesN-like"/>
    <property type="match status" value="1"/>
</dbReference>
<dbReference type="Pfam" id="PF00072">
    <property type="entry name" value="Response_reg"/>
    <property type="match status" value="1"/>
</dbReference>
<keyword evidence="5" id="KW-0902">Two-component regulatory system</keyword>
<dbReference type="EMBL" id="FRFD01000008">
    <property type="protein sequence ID" value="SHO50493.1"/>
    <property type="molecule type" value="Genomic_DNA"/>
</dbReference>
<dbReference type="InterPro" id="IPR051552">
    <property type="entry name" value="HptR"/>
</dbReference>
<name>A0A1M7YD11_9FIRM</name>
<dbReference type="Proteomes" id="UP000184612">
    <property type="component" value="Unassembled WGS sequence"/>
</dbReference>
<comment type="subcellular location">
    <subcellularLocation>
        <location evidence="1">Cytoplasm</location>
    </subcellularLocation>
</comment>
<dbReference type="Gene3D" id="1.10.10.60">
    <property type="entry name" value="Homeodomain-like"/>
    <property type="match status" value="2"/>
</dbReference>
<comment type="function">
    <text evidence="9">May play the central regulatory role in sporulation. It may be an element of the effector pathway responsible for the activation of sporulation genes in response to nutritional stress. Spo0A may act in concert with spo0H (a sigma factor) to control the expression of some genes that are critical to the sporulation process.</text>
</comment>
<dbReference type="InterPro" id="IPR018060">
    <property type="entry name" value="HTH_AraC"/>
</dbReference>
<evidence type="ECO:0000256" key="6">
    <source>
        <dbReference type="ARBA" id="ARBA00023015"/>
    </source>
</evidence>
<dbReference type="PROSITE" id="PS50110">
    <property type="entry name" value="RESPONSE_REGULATORY"/>
    <property type="match status" value="1"/>
</dbReference>
<dbReference type="SMART" id="SM00448">
    <property type="entry name" value="REC"/>
    <property type="match status" value="1"/>
</dbReference>
<gene>
    <name evidence="13" type="ORF">SAMN02745217_02745</name>
</gene>
<keyword evidence="6" id="KW-0805">Transcription regulation</keyword>
<evidence type="ECO:0000259" key="11">
    <source>
        <dbReference type="PROSITE" id="PS01124"/>
    </source>
</evidence>
<keyword evidence="8" id="KW-0804">Transcription</keyword>
<dbReference type="GO" id="GO:0005737">
    <property type="term" value="C:cytoplasm"/>
    <property type="evidence" value="ECO:0007669"/>
    <property type="project" value="UniProtKB-SubCell"/>
</dbReference>
<dbReference type="InterPro" id="IPR009057">
    <property type="entry name" value="Homeodomain-like_sf"/>
</dbReference>
<evidence type="ECO:0000256" key="10">
    <source>
        <dbReference type="PROSITE-ProRule" id="PRU00169"/>
    </source>
</evidence>
<dbReference type="SUPFAM" id="SSF52172">
    <property type="entry name" value="CheY-like"/>
    <property type="match status" value="1"/>
</dbReference>
<evidence type="ECO:0000256" key="1">
    <source>
        <dbReference type="ARBA" id="ARBA00004496"/>
    </source>
</evidence>
<keyword evidence="14" id="KW-1185">Reference proteome</keyword>
<dbReference type="GO" id="GO:0003700">
    <property type="term" value="F:DNA-binding transcription factor activity"/>
    <property type="evidence" value="ECO:0007669"/>
    <property type="project" value="InterPro"/>
</dbReference>
<dbReference type="PROSITE" id="PS01124">
    <property type="entry name" value="HTH_ARAC_FAMILY_2"/>
    <property type="match status" value="1"/>
</dbReference>
<dbReference type="STRING" id="1121345.SAMN02745217_02745"/>
<keyword evidence="7" id="KW-0238">DNA-binding</keyword>
<dbReference type="SMART" id="SM00342">
    <property type="entry name" value="HTH_ARAC"/>
    <property type="match status" value="1"/>
</dbReference>